<name>A0ACA9R7S4_9GLOM</name>
<gene>
    <name evidence="1" type="ORF">SPELUC_LOCUS16406</name>
</gene>
<dbReference type="Proteomes" id="UP000789366">
    <property type="component" value="Unassembled WGS sequence"/>
</dbReference>
<feature type="non-terminal residue" evidence="1">
    <location>
        <position position="203"/>
    </location>
</feature>
<feature type="non-terminal residue" evidence="1">
    <location>
        <position position="1"/>
    </location>
</feature>
<organism evidence="1 2">
    <name type="scientific">Cetraspora pellucida</name>
    <dbReference type="NCBI Taxonomy" id="1433469"/>
    <lineage>
        <taxon>Eukaryota</taxon>
        <taxon>Fungi</taxon>
        <taxon>Fungi incertae sedis</taxon>
        <taxon>Mucoromycota</taxon>
        <taxon>Glomeromycotina</taxon>
        <taxon>Glomeromycetes</taxon>
        <taxon>Diversisporales</taxon>
        <taxon>Gigasporaceae</taxon>
        <taxon>Cetraspora</taxon>
    </lineage>
</organism>
<comment type="caution">
    <text evidence="1">The sequence shown here is derived from an EMBL/GenBank/DDBJ whole genome shotgun (WGS) entry which is preliminary data.</text>
</comment>
<evidence type="ECO:0000313" key="1">
    <source>
        <dbReference type="EMBL" id="CAG8780952.1"/>
    </source>
</evidence>
<dbReference type="EMBL" id="CAJVPW010060531">
    <property type="protein sequence ID" value="CAG8780952.1"/>
    <property type="molecule type" value="Genomic_DNA"/>
</dbReference>
<accession>A0ACA9R7S4</accession>
<sequence>FNVCPISSCNKSVEPAVFIQKEHESSQSSGTSDLVNLLGKSNLGFDSPRNPPDDSMDVDTSREDPSNPTLSKKRLIKELSSKNPVKTITQTESASEISTNSINFLDLYIKIVNAENQNKKMNQEVIRSYYNFGKAHRNRINYYKTLHLKQTAKMFVNDEVRNQLSQKVTETTLRKNTEKAQKIYKLFNSIGGNDNMIEQLIQR</sequence>
<keyword evidence="2" id="KW-1185">Reference proteome</keyword>
<evidence type="ECO:0000313" key="2">
    <source>
        <dbReference type="Proteomes" id="UP000789366"/>
    </source>
</evidence>
<reference evidence="1" key="1">
    <citation type="submission" date="2021-06" db="EMBL/GenBank/DDBJ databases">
        <authorList>
            <person name="Kallberg Y."/>
            <person name="Tangrot J."/>
            <person name="Rosling A."/>
        </authorList>
    </citation>
    <scope>NUCLEOTIDE SEQUENCE</scope>
    <source>
        <strain evidence="1">28 12/20/2015</strain>
    </source>
</reference>
<protein>
    <submittedName>
        <fullName evidence="1">636_t:CDS:1</fullName>
    </submittedName>
</protein>
<proteinExistence type="predicted"/>